<dbReference type="GO" id="GO:0055085">
    <property type="term" value="P:transmembrane transport"/>
    <property type="evidence" value="ECO:0007669"/>
    <property type="project" value="UniProtKB-ARBA"/>
</dbReference>
<proteinExistence type="inferred from homology"/>
<dbReference type="SMART" id="SM00382">
    <property type="entry name" value="AAA"/>
    <property type="match status" value="2"/>
</dbReference>
<dbReference type="SUPFAM" id="SSF52540">
    <property type="entry name" value="P-loop containing nucleoside triphosphate hydrolases"/>
    <property type="match status" value="2"/>
</dbReference>
<name>J0H7H7_RHILT</name>
<evidence type="ECO:0000313" key="7">
    <source>
        <dbReference type="EMBL" id="EJB06153.1"/>
    </source>
</evidence>
<dbReference type="InterPro" id="IPR050319">
    <property type="entry name" value="ABC_transp_ATP-bind"/>
</dbReference>
<dbReference type="Pfam" id="PF00005">
    <property type="entry name" value="ABC_tran"/>
    <property type="match status" value="2"/>
</dbReference>
<dbReference type="GO" id="GO:0015833">
    <property type="term" value="P:peptide transport"/>
    <property type="evidence" value="ECO:0007669"/>
    <property type="project" value="InterPro"/>
</dbReference>
<dbReference type="GO" id="GO:0005886">
    <property type="term" value="C:plasma membrane"/>
    <property type="evidence" value="ECO:0007669"/>
    <property type="project" value="UniProtKB-SubCell"/>
</dbReference>
<dbReference type="HOGENOM" id="CLU_000604_86_2_5"/>
<dbReference type="OrthoDB" id="9802264at2"/>
<dbReference type="AlphaFoldDB" id="J0H7H7"/>
<feature type="domain" description="ABC transporter" evidence="6">
    <location>
        <begin position="10"/>
        <end position="256"/>
    </location>
</feature>
<keyword evidence="5" id="KW-0067">ATP-binding</keyword>
<dbReference type="PROSITE" id="PS50893">
    <property type="entry name" value="ABC_TRANSPORTER_2"/>
    <property type="match status" value="2"/>
</dbReference>
<dbReference type="PANTHER" id="PTHR43776:SF7">
    <property type="entry name" value="D,D-DIPEPTIDE TRANSPORT ATP-BINDING PROTEIN DDPF-RELATED"/>
    <property type="match status" value="1"/>
</dbReference>
<keyword evidence="3" id="KW-0813">Transport</keyword>
<protein>
    <submittedName>
        <fullName evidence="7">ATPase component of various ABC-type transport systems with duplicated ATPase domain</fullName>
    </submittedName>
</protein>
<dbReference type="GO" id="GO:0005524">
    <property type="term" value="F:ATP binding"/>
    <property type="evidence" value="ECO:0007669"/>
    <property type="project" value="UniProtKB-KW"/>
</dbReference>
<evidence type="ECO:0000313" key="8">
    <source>
        <dbReference type="Proteomes" id="UP000005092"/>
    </source>
</evidence>
<dbReference type="PANTHER" id="PTHR43776">
    <property type="entry name" value="TRANSPORT ATP-BINDING PROTEIN"/>
    <property type="match status" value="1"/>
</dbReference>
<accession>J0H7H7</accession>
<comment type="similarity">
    <text evidence="2">Belongs to the ABC transporter superfamily.</text>
</comment>
<dbReference type="EMBL" id="JH719381">
    <property type="protein sequence ID" value="EJB06153.1"/>
    <property type="molecule type" value="Genomic_DNA"/>
</dbReference>
<dbReference type="FunFam" id="3.40.50.300:FF:002585">
    <property type="entry name" value="Glutathione import ATP-binding protein GsiA"/>
    <property type="match status" value="1"/>
</dbReference>
<evidence type="ECO:0000256" key="1">
    <source>
        <dbReference type="ARBA" id="ARBA00004417"/>
    </source>
</evidence>
<dbReference type="CDD" id="cd03257">
    <property type="entry name" value="ABC_NikE_OppD_transporters"/>
    <property type="match status" value="2"/>
</dbReference>
<dbReference type="GO" id="GO:0016887">
    <property type="term" value="F:ATP hydrolysis activity"/>
    <property type="evidence" value="ECO:0007669"/>
    <property type="project" value="InterPro"/>
</dbReference>
<keyword evidence="4" id="KW-0547">Nucleotide-binding</keyword>
<sequence>MSNFIEIRDLKIEATTDSGRRVEIIKGVSLDVAEGEIVALIGESGSGKTTIALTLMGHTRASCRITGGSVSVGGKDMVTLSEKQRAKVRGTEVAYIPQSAAAAFNPATTIMDQVIEVTRIHQLMSPEDARARAVELFRALSLPEPETIGSRYPHQVSGGQLQRLAAAMALIGDPTLVIFDEPTTALDVTTQIEVLRAFKSVMKKGGISGVYVSHDLAVVAQIADRIVVLKGGETQEIGTTNEILNNAKHPYTRELLAAFEPKSRGAAGLATSATAPLLKIEDLVAGYGQRQADGLPLIRAVEHVSLKVEKGRNLGIIGESGCGKSTLARTIAGILPAAIGKIVFDGTELHRNARERSRDQLREMQIVFQYADTALNPAKSVEDILARPLVFYHRMDRQARNARIDQLLDMVRLPRSLRHRRPGELSGGQKQRVNFARALAADPKLILCDEITSALDTVVAAAVIDLLKELQRELGLSYIFISHDLSVVEAICDEIVVMYGGRKVEEITASTVKAPTHPYSQLLFSSVPTLDPAWLDGLQQDPELVRAYCRQ</sequence>
<dbReference type="Gene3D" id="3.40.50.300">
    <property type="entry name" value="P-loop containing nucleotide triphosphate hydrolases"/>
    <property type="match status" value="2"/>
</dbReference>
<comment type="subcellular location">
    <subcellularLocation>
        <location evidence="1">Cell inner membrane</location>
        <topology evidence="1">Peripheral membrane protein</topology>
    </subcellularLocation>
</comment>
<evidence type="ECO:0000256" key="5">
    <source>
        <dbReference type="ARBA" id="ARBA00022840"/>
    </source>
</evidence>
<gene>
    <name evidence="7" type="ORF">Rleg9DRAFT_5079</name>
</gene>
<evidence type="ECO:0000256" key="2">
    <source>
        <dbReference type="ARBA" id="ARBA00005417"/>
    </source>
</evidence>
<feature type="domain" description="ABC transporter" evidence="6">
    <location>
        <begin position="278"/>
        <end position="525"/>
    </location>
</feature>
<dbReference type="Pfam" id="PF08352">
    <property type="entry name" value="oligo_HPY"/>
    <property type="match status" value="2"/>
</dbReference>
<dbReference type="NCBIfam" id="NF007739">
    <property type="entry name" value="PRK10419.1"/>
    <property type="match status" value="2"/>
</dbReference>
<dbReference type="PROSITE" id="PS00211">
    <property type="entry name" value="ABC_TRANSPORTER_1"/>
    <property type="match status" value="1"/>
</dbReference>
<dbReference type="RefSeq" id="WP_003591132.1">
    <property type="nucleotide sequence ID" value="NZ_JH719381.1"/>
</dbReference>
<dbReference type="InterPro" id="IPR027417">
    <property type="entry name" value="P-loop_NTPase"/>
</dbReference>
<dbReference type="InterPro" id="IPR003593">
    <property type="entry name" value="AAA+_ATPase"/>
</dbReference>
<dbReference type="InterPro" id="IPR013563">
    <property type="entry name" value="Oligopep_ABC_C"/>
</dbReference>
<dbReference type="InterPro" id="IPR003439">
    <property type="entry name" value="ABC_transporter-like_ATP-bd"/>
</dbReference>
<evidence type="ECO:0000256" key="3">
    <source>
        <dbReference type="ARBA" id="ARBA00022448"/>
    </source>
</evidence>
<dbReference type="Proteomes" id="UP000005092">
    <property type="component" value="Unassembled WGS sequence"/>
</dbReference>
<evidence type="ECO:0000259" key="6">
    <source>
        <dbReference type="PROSITE" id="PS50893"/>
    </source>
</evidence>
<organism evidence="7 8">
    <name type="scientific">Rhizobium leguminosarum bv. trifolii WSM597</name>
    <dbReference type="NCBI Taxonomy" id="754764"/>
    <lineage>
        <taxon>Bacteria</taxon>
        <taxon>Pseudomonadati</taxon>
        <taxon>Pseudomonadota</taxon>
        <taxon>Alphaproteobacteria</taxon>
        <taxon>Hyphomicrobiales</taxon>
        <taxon>Rhizobiaceae</taxon>
        <taxon>Rhizobium/Agrobacterium group</taxon>
        <taxon>Rhizobium</taxon>
    </lineage>
</organism>
<dbReference type="InterPro" id="IPR017871">
    <property type="entry name" value="ABC_transporter-like_CS"/>
</dbReference>
<evidence type="ECO:0000256" key="4">
    <source>
        <dbReference type="ARBA" id="ARBA00022741"/>
    </source>
</evidence>
<reference evidence="7 8" key="1">
    <citation type="submission" date="2012-02" db="EMBL/GenBank/DDBJ databases">
        <title>Improved High-Quality Draft Sequence of Rhizobium leguminosarum bv. trifolii WSM597.</title>
        <authorList>
            <consortium name="US DOE Joint Genome Institute"/>
            <person name="Lucas S."/>
            <person name="Han J."/>
            <person name="Lapidus A."/>
            <person name="Cheng J.-F."/>
            <person name="Goodwin L."/>
            <person name="Pitluck S."/>
            <person name="Peters L."/>
            <person name="Ovchinnikova G."/>
            <person name="Held B."/>
            <person name="Detter J.C."/>
            <person name="Han C."/>
            <person name="Tapia R."/>
            <person name="Land M."/>
            <person name="Hauser L."/>
            <person name="Kyrpides N."/>
            <person name="Ivanova N."/>
            <person name="Pagani I."/>
            <person name="Brau L."/>
            <person name="Yates R."/>
            <person name="O'Hara G."/>
            <person name="Rui T."/>
            <person name="Howieson J."/>
            <person name="Reeve W."/>
            <person name="Woyke T."/>
        </authorList>
    </citation>
    <scope>NUCLEOTIDE SEQUENCE [LARGE SCALE GENOMIC DNA]</scope>
    <source>
        <strain evidence="7 8">WSM597</strain>
    </source>
</reference>